<comment type="caution">
    <text evidence="2">The sequence shown here is derived from an EMBL/GenBank/DDBJ whole genome shotgun (WGS) entry which is preliminary data.</text>
</comment>
<evidence type="ECO:0000313" key="3">
    <source>
        <dbReference type="Proteomes" id="UP001597114"/>
    </source>
</evidence>
<feature type="compositionally biased region" description="Polar residues" evidence="1">
    <location>
        <begin position="34"/>
        <end position="46"/>
    </location>
</feature>
<sequence length="120" mass="12089">MPELTEAFEVEGACTSGAMTFASGPDDAPELVTAWQTPPDTPSQEPSLYEPRGSGDTDGSVAVAALDTRPVQASCPSQDRAAPAAEAAEGPAVNRAVFTCDRSAVTVAAVSRPVGPPACG</sequence>
<gene>
    <name evidence="2" type="ORF">ACFSJD_03905</name>
</gene>
<dbReference type="Proteomes" id="UP001597114">
    <property type="component" value="Unassembled WGS sequence"/>
</dbReference>
<evidence type="ECO:0000313" key="2">
    <source>
        <dbReference type="EMBL" id="MFD1516616.1"/>
    </source>
</evidence>
<name>A0ABW4ELX4_9PSEU</name>
<keyword evidence="3" id="KW-1185">Reference proteome</keyword>
<organism evidence="2 3">
    <name type="scientific">Pseudonocardia yunnanensis</name>
    <dbReference type="NCBI Taxonomy" id="58107"/>
    <lineage>
        <taxon>Bacteria</taxon>
        <taxon>Bacillati</taxon>
        <taxon>Actinomycetota</taxon>
        <taxon>Actinomycetes</taxon>
        <taxon>Pseudonocardiales</taxon>
        <taxon>Pseudonocardiaceae</taxon>
        <taxon>Pseudonocardia</taxon>
    </lineage>
</organism>
<feature type="region of interest" description="Disordered" evidence="1">
    <location>
        <begin position="32"/>
        <end position="59"/>
    </location>
</feature>
<dbReference type="EMBL" id="JBHUCO010000004">
    <property type="protein sequence ID" value="MFD1516616.1"/>
    <property type="molecule type" value="Genomic_DNA"/>
</dbReference>
<evidence type="ECO:0000256" key="1">
    <source>
        <dbReference type="SAM" id="MobiDB-lite"/>
    </source>
</evidence>
<feature type="region of interest" description="Disordered" evidence="1">
    <location>
        <begin position="72"/>
        <end position="91"/>
    </location>
</feature>
<accession>A0ABW4ELX4</accession>
<protein>
    <submittedName>
        <fullName evidence="2">Uncharacterized protein</fullName>
    </submittedName>
</protein>
<feature type="compositionally biased region" description="Low complexity" evidence="1">
    <location>
        <begin position="81"/>
        <end position="91"/>
    </location>
</feature>
<dbReference type="RefSeq" id="WP_379658913.1">
    <property type="nucleotide sequence ID" value="NZ_JBHUCO010000004.1"/>
</dbReference>
<proteinExistence type="predicted"/>
<reference evidence="3" key="1">
    <citation type="journal article" date="2019" name="Int. J. Syst. Evol. Microbiol.">
        <title>The Global Catalogue of Microorganisms (GCM) 10K type strain sequencing project: providing services to taxonomists for standard genome sequencing and annotation.</title>
        <authorList>
            <consortium name="The Broad Institute Genomics Platform"/>
            <consortium name="The Broad Institute Genome Sequencing Center for Infectious Disease"/>
            <person name="Wu L."/>
            <person name="Ma J."/>
        </authorList>
    </citation>
    <scope>NUCLEOTIDE SEQUENCE [LARGE SCALE GENOMIC DNA]</scope>
    <source>
        <strain evidence="3">CCM 7043</strain>
    </source>
</reference>